<dbReference type="GO" id="GO:0006914">
    <property type="term" value="P:autophagy"/>
    <property type="evidence" value="ECO:0007669"/>
    <property type="project" value="UniProtKB-KW"/>
</dbReference>
<comment type="function">
    <text evidence="5">Plays an important role in regulating the size of autophagosomes during the formation process.</text>
</comment>
<dbReference type="GO" id="GO:0016671">
    <property type="term" value="F:oxidoreductase activity, acting on a sulfur group of donors, disulfide as acceptor"/>
    <property type="evidence" value="ECO:0007669"/>
    <property type="project" value="TreeGrafter"/>
</dbReference>
<keyword evidence="4" id="KW-0072">Autophagy</keyword>
<dbReference type="InterPro" id="IPR001623">
    <property type="entry name" value="DnaJ_domain"/>
</dbReference>
<dbReference type="GO" id="GO:0005788">
    <property type="term" value="C:endoplasmic reticulum lumen"/>
    <property type="evidence" value="ECO:0007669"/>
    <property type="project" value="TreeGrafter"/>
</dbReference>
<feature type="domain" description="Thioredoxin" evidence="10">
    <location>
        <begin position="668"/>
        <end position="795"/>
    </location>
</feature>
<dbReference type="InterPro" id="IPR013766">
    <property type="entry name" value="Thioredoxin_domain"/>
</dbReference>
<dbReference type="SMART" id="SM00271">
    <property type="entry name" value="DnaJ"/>
    <property type="match status" value="1"/>
</dbReference>
<dbReference type="InterPro" id="IPR036249">
    <property type="entry name" value="Thioredoxin-like_sf"/>
</dbReference>
<sequence length="815" mass="93232">MIKYQLYTCIAVLLLSNCAVQLLAEKDFYEVLGITKDATNKEIRKAFKKLALTMHPDKNINDPEAHNKFVRINEIYEVLKDEEMRKKYDKYGEEGLKDDKRGGRYESYNYYRDEFGIYDDDPEVVTLDGGDFEASIHSGEVWFVNFYSPRCSHCHQLAPTWRKFAEEFSGVVNIGAVNCHDNHWICSNNGIRSYPSLVLFVKNERPVKYQGDRSKKDLTRFVMEHVNVEVVDLWDSNIEVEIAEKPKLPWVVSFCRSETDSSYEDDDKIEGDCPSRITRRKIAGLMSGLANVGSVDCGSSPEICRGANVTKKSGVYHFAVGKFPEPTDESDVHYFQSLDAKEIHTEFMEKLVPGLNSVSQQKLEKHVKNKPALVFLEFSEDSQADQKETSLKKLPKLLQDHRISVVKIDCFSEPWCNEKFHISQDSTLVFKGKGISDFEVYHGRPSVAELSMFAQESSKARLHTLNPSHFKDGMMVENDKPWFVDFFAPWCPPCKALLPELRKASQSLNSINFGTIDCTNFQAVCSEFGIHSYPTTMLFNNSIITEYTGHHNSHGISQFVQDLINPPYEHLTPKTFEALVQRREPGVTWVVDFYANWCGPCRAMLPDWRKMSKMLAGVIKVGAVDCAKAGHSSFCKKQLVDSYPEIRLYPSKKNEHSNPVYDTYEGWNRQAHSLAAWALENVPNGVVTMSYSDFDNNGQPKDKSAWLLDFFTPWCGHCHAFAPKFMMLSFKFTDRVKFGKIDCQSMPSICSKNGVRAYPTIQFYPPKSGSSRPGKESIRTQDPNEIQRIIESQMKQYETKEAKKQKSKKKEKDEL</sequence>
<protein>
    <recommendedName>
        <fullName evidence="2">DnaJ homolog subfamily C member 10</fullName>
    </recommendedName>
    <alternativeName>
        <fullName evidence="3">DnaJ homolog subfamily C member 16</fullName>
    </alternativeName>
    <alternativeName>
        <fullName evidence="6">Endoplasmic reticulum DNA J domain-containing protein 8</fullName>
    </alternativeName>
</protein>
<dbReference type="GO" id="GO:0005789">
    <property type="term" value="C:endoplasmic reticulum membrane"/>
    <property type="evidence" value="ECO:0007669"/>
    <property type="project" value="UniProtKB-SubCell"/>
</dbReference>
<gene>
    <name evidence="11" type="primary">Dnajc10</name>
</gene>
<evidence type="ECO:0000256" key="8">
    <source>
        <dbReference type="SAM" id="SignalP"/>
    </source>
</evidence>
<dbReference type="SUPFAM" id="SSF46565">
    <property type="entry name" value="Chaperone J-domain"/>
    <property type="match status" value="1"/>
</dbReference>
<evidence type="ECO:0000259" key="9">
    <source>
        <dbReference type="PROSITE" id="PS50076"/>
    </source>
</evidence>
<dbReference type="PANTHER" id="PTHR44340:SF1">
    <property type="entry name" value="DNAJ HOMOLOG SUBFAMILY C MEMBER 10"/>
    <property type="match status" value="1"/>
</dbReference>
<feature type="signal peptide" evidence="8">
    <location>
        <begin position="1"/>
        <end position="24"/>
    </location>
</feature>
<dbReference type="FunFam" id="1.10.287.110:FF:000029">
    <property type="entry name" value="DnaJ homolog subfamily C member 10"/>
    <property type="match status" value="1"/>
</dbReference>
<dbReference type="PROSITE" id="PS00194">
    <property type="entry name" value="THIOREDOXIN_1"/>
    <property type="match status" value="2"/>
</dbReference>
<dbReference type="Pfam" id="PF00226">
    <property type="entry name" value="DnaJ"/>
    <property type="match status" value="1"/>
</dbReference>
<dbReference type="PRINTS" id="PR00421">
    <property type="entry name" value="THIOREDOXIN"/>
</dbReference>
<dbReference type="PROSITE" id="PS00636">
    <property type="entry name" value="DNAJ_1"/>
    <property type="match status" value="1"/>
</dbReference>
<dbReference type="SUPFAM" id="SSF52833">
    <property type="entry name" value="Thioredoxin-like"/>
    <property type="match status" value="5"/>
</dbReference>
<evidence type="ECO:0000256" key="2">
    <source>
        <dbReference type="ARBA" id="ARBA00020920"/>
    </source>
</evidence>
<dbReference type="InterPro" id="IPR036869">
    <property type="entry name" value="J_dom_sf"/>
</dbReference>
<evidence type="ECO:0000313" key="11">
    <source>
        <dbReference type="EMBL" id="CAB3238821.1"/>
    </source>
</evidence>
<evidence type="ECO:0000256" key="4">
    <source>
        <dbReference type="ARBA" id="ARBA00023006"/>
    </source>
</evidence>
<evidence type="ECO:0000256" key="7">
    <source>
        <dbReference type="SAM" id="MobiDB-lite"/>
    </source>
</evidence>
<feature type="chain" id="PRO_5026214006" description="DnaJ homolog subfamily C member 10" evidence="8">
    <location>
        <begin position="25"/>
        <end position="815"/>
    </location>
</feature>
<proteinExistence type="evidence at transcript level"/>
<dbReference type="GO" id="GO:0036498">
    <property type="term" value="P:IRE1-mediated unfolded protein response"/>
    <property type="evidence" value="ECO:0007669"/>
    <property type="project" value="TreeGrafter"/>
</dbReference>
<feature type="region of interest" description="Disordered" evidence="7">
    <location>
        <begin position="765"/>
        <end position="815"/>
    </location>
</feature>
<evidence type="ECO:0000256" key="3">
    <source>
        <dbReference type="ARBA" id="ARBA00020921"/>
    </source>
</evidence>
<dbReference type="CDD" id="cd06257">
    <property type="entry name" value="DnaJ"/>
    <property type="match status" value="1"/>
</dbReference>
<dbReference type="PANTHER" id="PTHR44340">
    <property type="entry name" value="DNAJ HOMOLOG SUBFAMILY C MEMBER 10"/>
    <property type="match status" value="1"/>
</dbReference>
<keyword evidence="8" id="KW-0732">Signal</keyword>
<dbReference type="PRINTS" id="PR00625">
    <property type="entry name" value="JDOMAIN"/>
</dbReference>
<feature type="domain" description="J" evidence="9">
    <location>
        <begin position="27"/>
        <end position="92"/>
    </location>
</feature>
<accession>A0A6F9DBU0</accession>
<organism evidence="11">
    <name type="scientific">Phallusia mammillata</name>
    <dbReference type="NCBI Taxonomy" id="59560"/>
    <lineage>
        <taxon>Eukaryota</taxon>
        <taxon>Metazoa</taxon>
        <taxon>Chordata</taxon>
        <taxon>Tunicata</taxon>
        <taxon>Ascidiacea</taxon>
        <taxon>Phlebobranchia</taxon>
        <taxon>Ascidiidae</taxon>
        <taxon>Phallusia</taxon>
    </lineage>
</organism>
<dbReference type="AlphaFoldDB" id="A0A6F9DBU0"/>
<evidence type="ECO:0000256" key="1">
    <source>
        <dbReference type="ARBA" id="ARBA00004163"/>
    </source>
</evidence>
<dbReference type="PROSITE" id="PS50076">
    <property type="entry name" value="DNAJ_2"/>
    <property type="match status" value="1"/>
</dbReference>
<evidence type="ECO:0000256" key="5">
    <source>
        <dbReference type="ARBA" id="ARBA00035002"/>
    </source>
</evidence>
<dbReference type="InterPro" id="IPR018253">
    <property type="entry name" value="DnaJ_domain_CS"/>
</dbReference>
<feature type="compositionally biased region" description="Basic and acidic residues" evidence="7">
    <location>
        <begin position="797"/>
        <end position="815"/>
    </location>
</feature>
<evidence type="ECO:0000259" key="10">
    <source>
        <dbReference type="PROSITE" id="PS51352"/>
    </source>
</evidence>
<dbReference type="Gene3D" id="1.10.287.110">
    <property type="entry name" value="DnaJ domain"/>
    <property type="match status" value="1"/>
</dbReference>
<dbReference type="Gene3D" id="3.40.30.10">
    <property type="entry name" value="Glutaredoxin"/>
    <property type="match status" value="6"/>
</dbReference>
<dbReference type="InterPro" id="IPR052460">
    <property type="entry name" value="ER_disulfide_reductase"/>
</dbReference>
<dbReference type="GO" id="GO:0051787">
    <property type="term" value="F:misfolded protein binding"/>
    <property type="evidence" value="ECO:0007669"/>
    <property type="project" value="TreeGrafter"/>
</dbReference>
<feature type="domain" description="Thioredoxin" evidence="10">
    <location>
        <begin position="113"/>
        <end position="227"/>
    </location>
</feature>
<dbReference type="InterPro" id="IPR017937">
    <property type="entry name" value="Thioredoxin_CS"/>
</dbReference>
<reference evidence="11" key="1">
    <citation type="submission" date="2020-04" db="EMBL/GenBank/DDBJ databases">
        <authorList>
            <person name="Neveu A P."/>
        </authorList>
    </citation>
    <scope>NUCLEOTIDE SEQUENCE</scope>
    <source>
        <tissue evidence="11">Whole embryo</tissue>
    </source>
</reference>
<name>A0A6F9DBU0_9ASCI</name>
<feature type="domain" description="Thioredoxin" evidence="10">
    <location>
        <begin position="454"/>
        <end position="565"/>
    </location>
</feature>
<dbReference type="Pfam" id="PF00085">
    <property type="entry name" value="Thioredoxin"/>
    <property type="match status" value="4"/>
</dbReference>
<dbReference type="EMBL" id="LR784586">
    <property type="protein sequence ID" value="CAB3238821.1"/>
    <property type="molecule type" value="mRNA"/>
</dbReference>
<dbReference type="GO" id="GO:0015035">
    <property type="term" value="F:protein-disulfide reductase activity"/>
    <property type="evidence" value="ECO:0007669"/>
    <property type="project" value="TreeGrafter"/>
</dbReference>
<comment type="subcellular location">
    <subcellularLocation>
        <location evidence="1">Endoplasmic reticulum membrane</location>
        <topology evidence="1">Single-pass type IV membrane protein</topology>
    </subcellularLocation>
</comment>
<evidence type="ECO:0000256" key="6">
    <source>
        <dbReference type="ARBA" id="ARBA00035043"/>
    </source>
</evidence>
<dbReference type="PROSITE" id="PS51352">
    <property type="entry name" value="THIOREDOXIN_2"/>
    <property type="match status" value="3"/>
</dbReference>